<comment type="similarity">
    <text evidence="1">Belongs to the peptidase C48 family.</text>
</comment>
<evidence type="ECO:0000256" key="5">
    <source>
        <dbReference type="ARBA" id="ARBA00022801"/>
    </source>
</evidence>
<dbReference type="GO" id="GO:0005737">
    <property type="term" value="C:cytoplasm"/>
    <property type="evidence" value="ECO:0007669"/>
    <property type="project" value="TreeGrafter"/>
</dbReference>
<dbReference type="GO" id="GO:0016926">
    <property type="term" value="P:protein desumoylation"/>
    <property type="evidence" value="ECO:0007669"/>
    <property type="project" value="TreeGrafter"/>
</dbReference>
<evidence type="ECO:0000256" key="3">
    <source>
        <dbReference type="ARBA" id="ARBA00022670"/>
    </source>
</evidence>
<keyword evidence="4" id="KW-0833">Ubl conjugation pathway</keyword>
<dbReference type="Gene3D" id="3.40.395.10">
    <property type="entry name" value="Adenoviral Proteinase, Chain A"/>
    <property type="match status" value="1"/>
</dbReference>
<dbReference type="PANTHER" id="PTHR46896">
    <property type="entry name" value="SENTRIN-SPECIFIC PROTEASE"/>
    <property type="match status" value="1"/>
</dbReference>
<proteinExistence type="inferred from homology"/>
<feature type="region of interest" description="Disordered" evidence="6">
    <location>
        <begin position="169"/>
        <end position="252"/>
    </location>
</feature>
<evidence type="ECO:0000256" key="6">
    <source>
        <dbReference type="SAM" id="MobiDB-lite"/>
    </source>
</evidence>
<dbReference type="EMBL" id="LGSR01000020">
    <property type="protein sequence ID" value="KOS18453.1"/>
    <property type="molecule type" value="Genomic_DNA"/>
</dbReference>
<evidence type="ECO:0000259" key="7">
    <source>
        <dbReference type="PROSITE" id="PS50600"/>
    </source>
</evidence>
<evidence type="ECO:0000313" key="9">
    <source>
        <dbReference type="Proteomes" id="UP000053831"/>
    </source>
</evidence>
<dbReference type="GO" id="GO:0070139">
    <property type="term" value="F:SUMO-specific endopeptidase activity"/>
    <property type="evidence" value="ECO:0007669"/>
    <property type="project" value="TreeGrafter"/>
</dbReference>
<dbReference type="SUPFAM" id="SSF54001">
    <property type="entry name" value="Cysteine proteinases"/>
    <property type="match status" value="1"/>
</dbReference>
<dbReference type="PANTHER" id="PTHR46896:SF3">
    <property type="entry name" value="FI06413P-RELATED"/>
    <property type="match status" value="1"/>
</dbReference>
<dbReference type="STRING" id="150374.A0A0N0RT81"/>
<feature type="compositionally biased region" description="Polar residues" evidence="6">
    <location>
        <begin position="201"/>
        <end position="210"/>
    </location>
</feature>
<comment type="caution">
    <text evidence="8">The sequence shown here is derived from an EMBL/GenBank/DDBJ whole genome shotgun (WGS) entry which is preliminary data.</text>
</comment>
<feature type="compositionally biased region" description="Polar residues" evidence="6">
    <location>
        <begin position="412"/>
        <end position="424"/>
    </location>
</feature>
<dbReference type="InterPro" id="IPR057501">
    <property type="entry name" value="DeUb_enz_PH"/>
</dbReference>
<keyword evidence="2" id="KW-0597">Phosphoprotein</keyword>
<sequence>MIQRPRAGEADAKLLLELKDPEDADRLIKFLNGKSEPLDGVLEKTMEILWNLAQKYSASWRNRTTVDEDDIARLNEGEFLNDNLINFYLRYLQCKMEEEHTALLNKVYVFNTFFFEKLKSSKGKVNYDGVKSWTAKIDLLSYDYIVVPVNEHAHWYLAIICNAPNSVRDPKAASSLPPTQPDGASEVADPDKSPKIPPTARSMSEASQQADRLIKEQLEESTNSVAELSLNTPSSASRGKPADTTSPKLDSTQPKIITLDSLGSAHAPTCRALKEYLILEAKMKRGIDLALPPSVYILAYMREFLKDPDGVADKLLQKQDVGWNIQASQLRNEIRDLLLVLQEKQRALLGEEKEKKKGLRKKDASGIIVSASSTSPPIIPSPSPTPKLPGSFPESSPVEGSEETPEHPKPRSVSQEARSRQSINGGPHFSASVSLIGEGPKVARTRNVVELEARSPLNGYEVPLIARGDSTRPHVVQDSSSSEPEVKAVDPVGKRKRRPSLEITDERKVKPGGPLIRPPGRQRNTKSRTKSPYFPPIDDDRMKLLSK</sequence>
<feature type="compositionally biased region" description="Polar residues" evidence="6">
    <location>
        <begin position="220"/>
        <end position="252"/>
    </location>
</feature>
<name>A0A0N0RT81_ESCWE</name>
<protein>
    <submittedName>
        <fullName evidence="8">Ubiquitin-like-specific protease 2</fullName>
    </submittedName>
</protein>
<evidence type="ECO:0000256" key="2">
    <source>
        <dbReference type="ARBA" id="ARBA00022553"/>
    </source>
</evidence>
<feature type="compositionally biased region" description="Basic and acidic residues" evidence="6">
    <location>
        <begin position="538"/>
        <end position="547"/>
    </location>
</feature>
<organism evidence="8 9">
    <name type="scientific">Escovopsis weberi</name>
    <dbReference type="NCBI Taxonomy" id="150374"/>
    <lineage>
        <taxon>Eukaryota</taxon>
        <taxon>Fungi</taxon>
        <taxon>Dikarya</taxon>
        <taxon>Ascomycota</taxon>
        <taxon>Pezizomycotina</taxon>
        <taxon>Sordariomycetes</taxon>
        <taxon>Hypocreomycetidae</taxon>
        <taxon>Hypocreales</taxon>
        <taxon>Hypocreaceae</taxon>
        <taxon>Escovopsis</taxon>
    </lineage>
</organism>
<keyword evidence="3 8" id="KW-0645">Protease</keyword>
<dbReference type="InterPro" id="IPR038765">
    <property type="entry name" value="Papain-like_cys_pep_sf"/>
</dbReference>
<feature type="region of interest" description="Disordered" evidence="6">
    <location>
        <begin position="370"/>
        <end position="547"/>
    </location>
</feature>
<dbReference type="GO" id="GO:0005634">
    <property type="term" value="C:nucleus"/>
    <property type="evidence" value="ECO:0007669"/>
    <property type="project" value="TreeGrafter"/>
</dbReference>
<dbReference type="Proteomes" id="UP000053831">
    <property type="component" value="Unassembled WGS sequence"/>
</dbReference>
<dbReference type="OrthoDB" id="442460at2759"/>
<accession>A0A0N0RT81</accession>
<dbReference type="InterPro" id="IPR051947">
    <property type="entry name" value="Sentrin-specific_protease"/>
</dbReference>
<feature type="domain" description="Ubiquitin-like protease family profile" evidence="7">
    <location>
        <begin position="64"/>
        <end position="436"/>
    </location>
</feature>
<dbReference type="PROSITE" id="PS50600">
    <property type="entry name" value="ULP_PROTEASE"/>
    <property type="match status" value="1"/>
</dbReference>
<dbReference type="InterPro" id="IPR003653">
    <property type="entry name" value="Peptidase_C48_C"/>
</dbReference>
<keyword evidence="9" id="KW-1185">Reference proteome</keyword>
<gene>
    <name evidence="8" type="ORF">ESCO_000491</name>
</gene>
<reference evidence="8 9" key="1">
    <citation type="submission" date="2015-07" db="EMBL/GenBank/DDBJ databases">
        <title>The genome of the fungus Escovopsis weberi, a specialized disease agent of ant agriculture.</title>
        <authorList>
            <person name="de Man T.J."/>
            <person name="Stajich J.E."/>
            <person name="Kubicek C.P."/>
            <person name="Chenthamara K."/>
            <person name="Atanasova L."/>
            <person name="Druzhinina I.S."/>
            <person name="Birnbaum S."/>
            <person name="Barribeau S.M."/>
            <person name="Teiling C."/>
            <person name="Suen G."/>
            <person name="Currie C."/>
            <person name="Gerardo N.M."/>
        </authorList>
    </citation>
    <scope>NUCLEOTIDE SEQUENCE [LARGE SCALE GENOMIC DNA]</scope>
</reference>
<dbReference type="Pfam" id="PF02902">
    <property type="entry name" value="Peptidase_C48"/>
    <property type="match status" value="1"/>
</dbReference>
<dbReference type="Pfam" id="PF25424">
    <property type="entry name" value="PH_35"/>
    <property type="match status" value="1"/>
</dbReference>
<evidence type="ECO:0000256" key="4">
    <source>
        <dbReference type="ARBA" id="ARBA00022786"/>
    </source>
</evidence>
<evidence type="ECO:0000256" key="1">
    <source>
        <dbReference type="ARBA" id="ARBA00005234"/>
    </source>
</evidence>
<dbReference type="AlphaFoldDB" id="A0A0N0RT81"/>
<keyword evidence="5" id="KW-0378">Hydrolase</keyword>
<dbReference type="GO" id="GO:0006508">
    <property type="term" value="P:proteolysis"/>
    <property type="evidence" value="ECO:0007669"/>
    <property type="project" value="UniProtKB-KW"/>
</dbReference>
<evidence type="ECO:0000313" key="8">
    <source>
        <dbReference type="EMBL" id="KOS18453.1"/>
    </source>
</evidence>
<feature type="compositionally biased region" description="Pro residues" evidence="6">
    <location>
        <begin position="377"/>
        <end position="387"/>
    </location>
</feature>